<dbReference type="SUPFAM" id="SSF56112">
    <property type="entry name" value="Protein kinase-like (PK-like)"/>
    <property type="match status" value="1"/>
</dbReference>
<dbReference type="InterPro" id="IPR000760">
    <property type="entry name" value="Inositol_monophosphatase-like"/>
</dbReference>
<evidence type="ECO:0000256" key="14">
    <source>
        <dbReference type="ARBA" id="ARBA00022741"/>
    </source>
</evidence>
<keyword evidence="9" id="KW-0963">Cytoplasm</keyword>
<organism evidence="25">
    <name type="scientific">Tetraodon nigroviridis</name>
    <name type="common">Spotted green pufferfish</name>
    <name type="synonym">Chelonodon nigroviridis</name>
    <dbReference type="NCBI Taxonomy" id="99883"/>
    <lineage>
        <taxon>Eukaryota</taxon>
        <taxon>Metazoa</taxon>
        <taxon>Chordata</taxon>
        <taxon>Craniata</taxon>
        <taxon>Vertebrata</taxon>
        <taxon>Euteleostomi</taxon>
        <taxon>Actinopterygii</taxon>
        <taxon>Neopterygii</taxon>
        <taxon>Teleostei</taxon>
        <taxon>Neoteleostei</taxon>
        <taxon>Acanthomorphata</taxon>
        <taxon>Eupercaria</taxon>
        <taxon>Tetraodontiformes</taxon>
        <taxon>Tetradontoidea</taxon>
        <taxon>Tetraodontidae</taxon>
        <taxon>Tetraodon</taxon>
    </lineage>
</organism>
<evidence type="ECO:0000256" key="4">
    <source>
        <dbReference type="ARBA" id="ARBA00009196"/>
    </source>
</evidence>
<evidence type="ECO:0000256" key="9">
    <source>
        <dbReference type="ARBA" id="ARBA00022490"/>
    </source>
</evidence>
<feature type="compositionally biased region" description="Basic and acidic residues" evidence="23">
    <location>
        <begin position="517"/>
        <end position="541"/>
    </location>
</feature>
<evidence type="ECO:0000256" key="11">
    <source>
        <dbReference type="ARBA" id="ARBA00022527"/>
    </source>
</evidence>
<dbReference type="Gene3D" id="1.10.510.10">
    <property type="entry name" value="Transferase(Phosphotransferase) domain 1"/>
    <property type="match status" value="1"/>
</dbReference>
<keyword evidence="16" id="KW-0378">Hydrolase</keyword>
<evidence type="ECO:0000256" key="3">
    <source>
        <dbReference type="ARBA" id="ARBA00005152"/>
    </source>
</evidence>
<dbReference type="Pfam" id="PF01163">
    <property type="entry name" value="RIO1"/>
    <property type="match status" value="1"/>
</dbReference>
<evidence type="ECO:0000313" key="25">
    <source>
        <dbReference type="EMBL" id="CAF90280.1"/>
    </source>
</evidence>
<feature type="binding site" evidence="22">
    <location>
        <position position="638"/>
    </location>
    <ligand>
        <name>Mg(2+)</name>
        <dbReference type="ChEBI" id="CHEBI:18420"/>
        <label>1</label>
        <note>catalytic</note>
    </ligand>
</feature>
<keyword evidence="10" id="KW-0690">Ribosome biogenesis</keyword>
<keyword evidence="17" id="KW-0067">ATP-binding</keyword>
<dbReference type="KEGG" id="tng:GSTEN00004506G001"/>
<comment type="similarity">
    <text evidence="4">Belongs to the protein kinase superfamily. RIO-type Ser/Thr kinase family.</text>
</comment>
<dbReference type="GO" id="GO:0005737">
    <property type="term" value="C:cytoplasm"/>
    <property type="evidence" value="ECO:0007669"/>
    <property type="project" value="UniProtKB-SubCell"/>
</dbReference>
<comment type="catalytic activity">
    <reaction evidence="20">
        <text>L-seryl-[protein] + ATP = O-phospho-L-seryl-[protein] + ADP + H(+)</text>
        <dbReference type="Rhea" id="RHEA:17989"/>
        <dbReference type="Rhea" id="RHEA-COMP:9863"/>
        <dbReference type="Rhea" id="RHEA-COMP:11604"/>
        <dbReference type="ChEBI" id="CHEBI:15378"/>
        <dbReference type="ChEBI" id="CHEBI:29999"/>
        <dbReference type="ChEBI" id="CHEBI:30616"/>
        <dbReference type="ChEBI" id="CHEBI:83421"/>
        <dbReference type="ChEBI" id="CHEBI:456216"/>
        <dbReference type="EC" id="2.7.11.1"/>
    </reaction>
</comment>
<feature type="region of interest" description="Disordered" evidence="23">
    <location>
        <begin position="491"/>
        <end position="555"/>
    </location>
</feature>
<dbReference type="AlphaFoldDB" id="Q4TA02"/>
<dbReference type="InterPro" id="IPR020552">
    <property type="entry name" value="Inositol_monoPase_Li-sen"/>
</dbReference>
<reference evidence="25" key="1">
    <citation type="journal article" date="2004" name="Nature">
        <title>Genome duplication in the teleost fish Tetraodon nigroviridis reveals the early vertebrate proto-karyotype.</title>
        <authorList>
            <person name="Jaillon O."/>
            <person name="Aury J.-M."/>
            <person name="Brunet F."/>
            <person name="Petit J.-L."/>
            <person name="Stange-Thomann N."/>
            <person name="Mauceli E."/>
            <person name="Bouneau L."/>
            <person name="Fischer C."/>
            <person name="Ozouf-Costaz C."/>
            <person name="Bernot A."/>
            <person name="Nicaud S."/>
            <person name="Jaffe D."/>
            <person name="Fisher S."/>
            <person name="Lutfalla G."/>
            <person name="Dossat C."/>
            <person name="Segurens B."/>
            <person name="Dasilva C."/>
            <person name="Salanoubat M."/>
            <person name="Levy M."/>
            <person name="Boudet N."/>
            <person name="Castellano S."/>
            <person name="Anthouard V."/>
            <person name="Jubin C."/>
            <person name="Castelli V."/>
            <person name="Katinka M."/>
            <person name="Vacherie B."/>
            <person name="Biemont C."/>
            <person name="Skalli Z."/>
            <person name="Cattolico L."/>
            <person name="Poulain J."/>
            <person name="De Berardinis V."/>
            <person name="Cruaud C."/>
            <person name="Duprat S."/>
            <person name="Brottier P."/>
            <person name="Coutanceau J.-P."/>
            <person name="Gouzy J."/>
            <person name="Parra G."/>
            <person name="Lardier G."/>
            <person name="Chapple C."/>
            <person name="McKernan K.J."/>
            <person name="McEwan P."/>
            <person name="Bosak S."/>
            <person name="Kellis M."/>
            <person name="Volff J.-N."/>
            <person name="Guigo R."/>
            <person name="Zody M.C."/>
            <person name="Mesirov J."/>
            <person name="Lindblad-Toh K."/>
            <person name="Birren B."/>
            <person name="Nusbaum C."/>
            <person name="Kahn D."/>
            <person name="Robinson-Rechavi M."/>
            <person name="Laudet V."/>
            <person name="Schachter V."/>
            <person name="Quetier F."/>
            <person name="Saurin W."/>
            <person name="Scarpelli C."/>
            <person name="Wincker P."/>
            <person name="Lander E.S."/>
            <person name="Weissenbach J."/>
            <person name="Roest Crollius H."/>
        </authorList>
    </citation>
    <scope>NUCLEOTIDE SEQUENCE [LARGE SCALE GENOMIC DNA]</scope>
</reference>
<dbReference type="InterPro" id="IPR051272">
    <property type="entry name" value="RIO-type_Ser/Thr_kinase"/>
</dbReference>
<feature type="compositionally biased region" description="Low complexity" evidence="23">
    <location>
        <begin position="383"/>
        <end position="404"/>
    </location>
</feature>
<dbReference type="OrthoDB" id="205248at2759"/>
<dbReference type="UniPathway" id="UPA00823">
    <property type="reaction ID" value="UER00788"/>
</dbReference>
<keyword evidence="11" id="KW-0723">Serine/threonine-protein kinase</keyword>
<comment type="subcellular location">
    <subcellularLocation>
        <location evidence="2">Cytoplasm</location>
    </subcellularLocation>
</comment>
<dbReference type="GO" id="GO:0004674">
    <property type="term" value="F:protein serine/threonine kinase activity"/>
    <property type="evidence" value="ECO:0007669"/>
    <property type="project" value="UniProtKB-KW"/>
</dbReference>
<evidence type="ECO:0000256" key="6">
    <source>
        <dbReference type="ARBA" id="ARBA00012513"/>
    </source>
</evidence>
<gene>
    <name evidence="25" type="ORF">GSTENG00004506001</name>
</gene>
<dbReference type="SMART" id="SM00090">
    <property type="entry name" value="RIO"/>
    <property type="match status" value="1"/>
</dbReference>
<reference evidence="25" key="2">
    <citation type="submission" date="2004-02" db="EMBL/GenBank/DDBJ databases">
        <authorList>
            <consortium name="Genoscope"/>
            <consortium name="Whitehead Institute Centre for Genome Research"/>
        </authorList>
    </citation>
    <scope>NUCLEOTIDE SEQUENCE</scope>
</reference>
<feature type="domain" description="RIO kinase" evidence="24">
    <location>
        <begin position="135"/>
        <end position="353"/>
    </location>
</feature>
<evidence type="ECO:0000256" key="13">
    <source>
        <dbReference type="ARBA" id="ARBA00022723"/>
    </source>
</evidence>
<evidence type="ECO:0000256" key="12">
    <source>
        <dbReference type="ARBA" id="ARBA00022679"/>
    </source>
</evidence>
<dbReference type="EC" id="3.1.3.25" evidence="7"/>
<feature type="region of interest" description="Disordered" evidence="23">
    <location>
        <begin position="693"/>
        <end position="755"/>
    </location>
</feature>
<name>Q4TA02_TETNG</name>
<dbReference type="InterPro" id="IPR018934">
    <property type="entry name" value="RIO_dom"/>
</dbReference>
<keyword evidence="13 22" id="KW-0479">Metal-binding</keyword>
<evidence type="ECO:0000256" key="1">
    <source>
        <dbReference type="ARBA" id="ARBA00001946"/>
    </source>
</evidence>
<evidence type="ECO:0000256" key="8">
    <source>
        <dbReference type="ARBA" id="ARBA00016038"/>
    </source>
</evidence>
<evidence type="ECO:0000256" key="16">
    <source>
        <dbReference type="ARBA" id="ARBA00022801"/>
    </source>
</evidence>
<feature type="binding site" evidence="22">
    <location>
        <position position="635"/>
    </location>
    <ligand>
        <name>Mg(2+)</name>
        <dbReference type="ChEBI" id="CHEBI:18420"/>
        <label>1</label>
        <note>catalytic</note>
    </ligand>
</feature>
<dbReference type="EMBL" id="CAAE01007478">
    <property type="protein sequence ID" value="CAF90280.1"/>
    <property type="molecule type" value="Genomic_DNA"/>
</dbReference>
<comment type="pathway">
    <text evidence="3">Polyol metabolism; myo-inositol biosynthesis; myo-inositol from D-glucose 6-phosphate: step 2/2.</text>
</comment>
<dbReference type="Gene3D" id="3.30.540.10">
    <property type="entry name" value="Fructose-1,6-Bisphosphatase, subunit A, domain 1"/>
    <property type="match status" value="1"/>
</dbReference>
<evidence type="ECO:0000256" key="15">
    <source>
        <dbReference type="ARBA" id="ARBA00022777"/>
    </source>
</evidence>
<dbReference type="Pfam" id="PF00459">
    <property type="entry name" value="Inositol_P"/>
    <property type="match status" value="1"/>
</dbReference>
<dbReference type="PROSITE" id="PS00629">
    <property type="entry name" value="IMP_1"/>
    <property type="match status" value="1"/>
</dbReference>
<dbReference type="EC" id="2.7.11.1" evidence="6"/>
<feature type="region of interest" description="Disordered" evidence="23">
    <location>
        <begin position="1"/>
        <end position="59"/>
    </location>
</feature>
<dbReference type="InterPro" id="IPR018935">
    <property type="entry name" value="RIO_kinase_CS"/>
</dbReference>
<dbReference type="GO" id="GO:0046854">
    <property type="term" value="P:phosphatidylinositol phosphate biosynthetic process"/>
    <property type="evidence" value="ECO:0007669"/>
    <property type="project" value="InterPro"/>
</dbReference>
<proteinExistence type="inferred from homology"/>
<dbReference type="GO" id="GO:0006021">
    <property type="term" value="P:inositol biosynthetic process"/>
    <property type="evidence" value="ECO:0007669"/>
    <property type="project" value="UniProtKB-UniPathway"/>
</dbReference>
<dbReference type="CDD" id="cd05147">
    <property type="entry name" value="RIO1_euk"/>
    <property type="match status" value="1"/>
</dbReference>
<dbReference type="Gene3D" id="3.30.200.20">
    <property type="entry name" value="Phosphorylase Kinase, domain 1"/>
    <property type="match status" value="1"/>
</dbReference>
<comment type="similarity">
    <text evidence="5">Belongs to the inositol monophosphatase superfamily.</text>
</comment>
<evidence type="ECO:0000256" key="22">
    <source>
        <dbReference type="PIRSR" id="PIRSR600760-2"/>
    </source>
</evidence>
<feature type="compositionally biased region" description="Basic residues" evidence="23">
    <location>
        <begin position="542"/>
        <end position="555"/>
    </location>
</feature>
<dbReference type="PRINTS" id="PR00377">
    <property type="entry name" value="IMPHPHTASES"/>
</dbReference>
<evidence type="ECO:0000256" key="17">
    <source>
        <dbReference type="ARBA" id="ARBA00022840"/>
    </source>
</evidence>
<protein>
    <recommendedName>
        <fullName evidence="8">Serine/threonine-protein kinase RIO1</fullName>
        <ecNumber evidence="6">2.7.11.1</ecNumber>
        <ecNumber evidence="7">3.1.3.25</ecNumber>
    </recommendedName>
    <alternativeName>
        <fullName evidence="21">Serine/threonine-protein kinase rio1</fullName>
    </alternativeName>
</protein>
<comment type="cofactor">
    <cofactor evidence="1 22">
        <name>Mg(2+)</name>
        <dbReference type="ChEBI" id="CHEBI:18420"/>
    </cofactor>
</comment>
<dbReference type="InterPro" id="IPR011009">
    <property type="entry name" value="Kinase-like_dom_sf"/>
</dbReference>
<sequence length="889" mass="99652">MSLVASVPGQFDDAEEDSSQVDRSGRRNQTRLERQMGDVTLEPPSEEGESEDCDEEEDEDWVWHSAGAHLTKRCSNQSNRQDVSSRTLVSHPSDKALSRYEHKINLDRLNYADSVTNRVSSMQKQKDAHMYRVKDKSDRATVEQVLDPRTRMILFKMLSRGVIGEIHGCVSTGKEANVYHASTAAGDSRAIKIYKTSILLFKDRDKYVSGEFRFRRGYCKGNPRKMVRTWAEKEMRNLIRLQAAGVPSPEPLLLRSHVLLMSFIGKEKTPAPLLKNALLSEAKARELYLQVLHNMRRMFQEARLVHADLSEFNMLYHDGGAYIIDVSQSVEHDHPPRAGVPQEGLHQRQRVLRQAGRGRDDGQRAVRLRHRPVHRGGAPGPVPAAGKVRGRGSPAAAPQQPPAVCSPVQAMAVASERTSEQRSHRDRVDEEVFKKAFIPRTLAEVSTYERDVDLMKQPPAVGQQQSVLYQTLTGMKRDLSGVQKVPALLERDEASSSAEEEQEQEQQEDAEEEEGGDEQKQPEDSSTSRKEQKKLVKEAQRERRRTKVPKHVKKRKEKLVLSALEQQKDVKLKSSPADLVTETDQRVEKVLISAIRTRFPQHRFCSVATRKFIGEESVAAGERLQLTDSPTWIIDPIDGTVNFVHGFPLVAICVAFAVNKQTEFGIVYSCTDDKMFYAQRGRGAFLNQERLQVSAQQGDLTPPPGHPTWWLTRPPPCRRGPVPAGDGDRGGARPPGSVHHDLQHSPAAQTSGARVSVPAGSSQLAWWAWSGGLLSVPGCERWARRRWACVRWPRARRTFTSTWGCTAGTWRLLPSSCRRPGAWSRIRRVCAGARGPISAASRPLSLRVPSGSEFDMMSRRVLAACSSTVANRIAPLIRAFPCQRDDQRP</sequence>
<dbReference type="FunFam" id="3.30.540.10:FF:000004">
    <property type="entry name" value="Inositol-1-monophosphatase"/>
    <property type="match status" value="1"/>
</dbReference>
<feature type="binding site" evidence="22">
    <location>
        <position position="615"/>
    </location>
    <ligand>
        <name>Mg(2+)</name>
        <dbReference type="ChEBI" id="CHEBI:18420"/>
        <label>1</label>
        <note>catalytic</note>
    </ligand>
</feature>
<keyword evidence="12" id="KW-0808">Transferase</keyword>
<dbReference type="InterPro" id="IPR000687">
    <property type="entry name" value="RIO_kinase"/>
</dbReference>
<feature type="compositionally biased region" description="Polar residues" evidence="23">
    <location>
        <begin position="746"/>
        <end position="755"/>
    </location>
</feature>
<evidence type="ECO:0000256" key="23">
    <source>
        <dbReference type="SAM" id="MobiDB-lite"/>
    </source>
</evidence>
<evidence type="ECO:0000256" key="2">
    <source>
        <dbReference type="ARBA" id="ARBA00004496"/>
    </source>
</evidence>
<evidence type="ECO:0000256" key="7">
    <source>
        <dbReference type="ARBA" id="ARBA00013106"/>
    </source>
</evidence>
<keyword evidence="14" id="KW-0547">Nucleotide-binding</keyword>
<evidence type="ECO:0000256" key="10">
    <source>
        <dbReference type="ARBA" id="ARBA00022517"/>
    </source>
</evidence>
<dbReference type="GO" id="GO:0042254">
    <property type="term" value="P:ribosome biogenesis"/>
    <property type="evidence" value="ECO:0007669"/>
    <property type="project" value="UniProtKB-KW"/>
</dbReference>
<accession>Q4TA02</accession>
<dbReference type="GO" id="GO:0005524">
    <property type="term" value="F:ATP binding"/>
    <property type="evidence" value="ECO:0007669"/>
    <property type="project" value="UniProtKB-KW"/>
</dbReference>
<dbReference type="GO" id="GO:0046872">
    <property type="term" value="F:metal ion binding"/>
    <property type="evidence" value="ECO:0007669"/>
    <property type="project" value="UniProtKB-KW"/>
</dbReference>
<dbReference type="GO" id="GO:0052834">
    <property type="term" value="F:inositol monophosphate phosphatase activity"/>
    <property type="evidence" value="ECO:0007669"/>
    <property type="project" value="UniProtKB-EC"/>
</dbReference>
<feature type="region of interest" description="Disordered" evidence="23">
    <location>
        <begin position="332"/>
        <end position="404"/>
    </location>
</feature>
<dbReference type="SUPFAM" id="SSF56655">
    <property type="entry name" value="Carbohydrate phosphatase"/>
    <property type="match status" value="1"/>
</dbReference>
<feature type="compositionally biased region" description="Acidic residues" evidence="23">
    <location>
        <begin position="44"/>
        <end position="59"/>
    </location>
</feature>
<evidence type="ECO:0000256" key="5">
    <source>
        <dbReference type="ARBA" id="ARBA00009759"/>
    </source>
</evidence>
<keyword evidence="18 22" id="KW-0460">Magnesium</keyword>
<evidence type="ECO:0000256" key="20">
    <source>
        <dbReference type="ARBA" id="ARBA00048679"/>
    </source>
</evidence>
<feature type="compositionally biased region" description="Acidic residues" evidence="23">
    <location>
        <begin position="498"/>
        <end position="516"/>
    </location>
</feature>
<evidence type="ECO:0000259" key="24">
    <source>
        <dbReference type="SMART" id="SM00090"/>
    </source>
</evidence>
<dbReference type="InterPro" id="IPR020583">
    <property type="entry name" value="Inositol_monoP_metal-BS"/>
</dbReference>
<dbReference type="PROSITE" id="PS01245">
    <property type="entry name" value="RIO1"/>
    <property type="match status" value="1"/>
</dbReference>
<evidence type="ECO:0000256" key="19">
    <source>
        <dbReference type="ARBA" id="ARBA00047899"/>
    </source>
</evidence>
<comment type="catalytic activity">
    <reaction evidence="19">
        <text>L-threonyl-[protein] + ATP = O-phospho-L-threonyl-[protein] + ADP + H(+)</text>
        <dbReference type="Rhea" id="RHEA:46608"/>
        <dbReference type="Rhea" id="RHEA-COMP:11060"/>
        <dbReference type="Rhea" id="RHEA-COMP:11605"/>
        <dbReference type="ChEBI" id="CHEBI:15378"/>
        <dbReference type="ChEBI" id="CHEBI:30013"/>
        <dbReference type="ChEBI" id="CHEBI:30616"/>
        <dbReference type="ChEBI" id="CHEBI:61977"/>
        <dbReference type="ChEBI" id="CHEBI:456216"/>
        <dbReference type="EC" id="2.7.11.1"/>
    </reaction>
</comment>
<feature type="binding site" evidence="22">
    <location>
        <position position="637"/>
    </location>
    <ligand>
        <name>Mg(2+)</name>
        <dbReference type="ChEBI" id="CHEBI:18420"/>
        <label>1</label>
        <note>catalytic</note>
    </ligand>
</feature>
<keyword evidence="15" id="KW-0418">Kinase</keyword>
<evidence type="ECO:0000256" key="18">
    <source>
        <dbReference type="ARBA" id="ARBA00022842"/>
    </source>
</evidence>
<dbReference type="FunFam" id="3.30.200.20:FF:000148">
    <property type="entry name" value="Serine/threonine-protein kinase RIO1"/>
    <property type="match status" value="1"/>
</dbReference>
<dbReference type="PANTHER" id="PTHR45723">
    <property type="entry name" value="SERINE/THREONINE-PROTEIN KINASE RIO1"/>
    <property type="match status" value="1"/>
</dbReference>
<dbReference type="PRINTS" id="PR00378">
    <property type="entry name" value="LIIMPHPHTASE"/>
</dbReference>
<evidence type="ECO:0000256" key="21">
    <source>
        <dbReference type="ARBA" id="ARBA00068838"/>
    </source>
</evidence>